<dbReference type="InterPro" id="IPR006179">
    <property type="entry name" value="5_nucleotidase/apyrase"/>
</dbReference>
<keyword evidence="5" id="KW-1185">Reference proteome</keyword>
<dbReference type="SUPFAM" id="SSF55816">
    <property type="entry name" value="5'-nucleotidase (syn. UDP-sugar hydrolase), C-terminal domain"/>
    <property type="match status" value="1"/>
</dbReference>
<dbReference type="InterPro" id="IPR029052">
    <property type="entry name" value="Metallo-depent_PP-like"/>
</dbReference>
<dbReference type="Gene3D" id="3.60.21.10">
    <property type="match status" value="2"/>
</dbReference>
<dbReference type="InterPro" id="IPR036907">
    <property type="entry name" value="5'-Nucleotdase_C_sf"/>
</dbReference>
<reference evidence="4 5" key="1">
    <citation type="submission" date="2020-03" db="EMBL/GenBank/DDBJ databases">
        <title>Draft Genome Sequence of Cudoniella acicularis.</title>
        <authorList>
            <person name="Buettner E."/>
            <person name="Kellner H."/>
        </authorList>
    </citation>
    <scope>NUCLEOTIDE SEQUENCE [LARGE SCALE GENOMIC DNA]</scope>
    <source>
        <strain evidence="4 5">DSM 108380</strain>
    </source>
</reference>
<feature type="domain" description="Calcineurin-like phosphoesterase" evidence="2">
    <location>
        <begin position="59"/>
        <end position="262"/>
    </location>
</feature>
<dbReference type="InterPro" id="IPR004843">
    <property type="entry name" value="Calcineurin-like_PHP"/>
</dbReference>
<dbReference type="AlphaFoldDB" id="A0A8H4RY22"/>
<dbReference type="EMBL" id="JAAMPI010000018">
    <property type="protein sequence ID" value="KAF4637576.1"/>
    <property type="molecule type" value="Genomic_DNA"/>
</dbReference>
<dbReference type="PANTHER" id="PTHR11575">
    <property type="entry name" value="5'-NUCLEOTIDASE-RELATED"/>
    <property type="match status" value="1"/>
</dbReference>
<dbReference type="SUPFAM" id="SSF56300">
    <property type="entry name" value="Metallo-dependent phosphatases"/>
    <property type="match status" value="1"/>
</dbReference>
<feature type="chain" id="PRO_5034948589" description="Calcineurin-like phosphoesterase domain-containing protein" evidence="1">
    <location>
        <begin position="19"/>
        <end position="624"/>
    </location>
</feature>
<dbReference type="InterPro" id="IPR006146">
    <property type="entry name" value="5'-Nucleotdase_CS"/>
</dbReference>
<proteinExistence type="predicted"/>
<dbReference type="Gene3D" id="3.90.780.10">
    <property type="entry name" value="5'-Nucleotidase, C-terminal domain"/>
    <property type="match status" value="2"/>
</dbReference>
<feature type="signal peptide" evidence="1">
    <location>
        <begin position="1"/>
        <end position="18"/>
    </location>
</feature>
<evidence type="ECO:0000313" key="4">
    <source>
        <dbReference type="EMBL" id="KAF4637576.1"/>
    </source>
</evidence>
<dbReference type="GO" id="GO:0016788">
    <property type="term" value="F:hydrolase activity, acting on ester bonds"/>
    <property type="evidence" value="ECO:0007669"/>
    <property type="project" value="InterPro"/>
</dbReference>
<accession>A0A8H4RY22</accession>
<dbReference type="GO" id="GO:0009166">
    <property type="term" value="P:nucleotide catabolic process"/>
    <property type="evidence" value="ECO:0007669"/>
    <property type="project" value="InterPro"/>
</dbReference>
<dbReference type="Proteomes" id="UP000566819">
    <property type="component" value="Unassembled WGS sequence"/>
</dbReference>
<gene>
    <name evidence="4" type="ORF">G7Y89_g499</name>
</gene>
<evidence type="ECO:0008006" key="6">
    <source>
        <dbReference type="Google" id="ProtNLM"/>
    </source>
</evidence>
<dbReference type="PROSITE" id="PS00785">
    <property type="entry name" value="5_NUCLEOTIDASE_1"/>
    <property type="match status" value="1"/>
</dbReference>
<comment type="caution">
    <text evidence="4">The sequence shown here is derived from an EMBL/GenBank/DDBJ whole genome shotgun (WGS) entry which is preliminary data.</text>
</comment>
<dbReference type="GO" id="GO:0000166">
    <property type="term" value="F:nucleotide binding"/>
    <property type="evidence" value="ECO:0007669"/>
    <property type="project" value="InterPro"/>
</dbReference>
<dbReference type="InterPro" id="IPR053828">
    <property type="entry name" value="Nucleosidase_C"/>
</dbReference>
<keyword evidence="1" id="KW-0732">Signal</keyword>
<evidence type="ECO:0000259" key="3">
    <source>
        <dbReference type="Pfam" id="PF21953"/>
    </source>
</evidence>
<dbReference type="OrthoDB" id="7722975at2759"/>
<dbReference type="GO" id="GO:0046872">
    <property type="term" value="F:metal ion binding"/>
    <property type="evidence" value="ECO:0007669"/>
    <property type="project" value="InterPro"/>
</dbReference>
<evidence type="ECO:0000259" key="2">
    <source>
        <dbReference type="Pfam" id="PF00149"/>
    </source>
</evidence>
<dbReference type="PROSITE" id="PS51257">
    <property type="entry name" value="PROKAR_LIPOPROTEIN"/>
    <property type="match status" value="1"/>
</dbReference>
<protein>
    <recommendedName>
        <fullName evidence="6">Calcineurin-like phosphoesterase domain-containing protein</fullName>
    </recommendedName>
</protein>
<organism evidence="4 5">
    <name type="scientific">Cudoniella acicularis</name>
    <dbReference type="NCBI Taxonomy" id="354080"/>
    <lineage>
        <taxon>Eukaryota</taxon>
        <taxon>Fungi</taxon>
        <taxon>Dikarya</taxon>
        <taxon>Ascomycota</taxon>
        <taxon>Pezizomycotina</taxon>
        <taxon>Leotiomycetes</taxon>
        <taxon>Helotiales</taxon>
        <taxon>Tricladiaceae</taxon>
        <taxon>Cudoniella</taxon>
    </lineage>
</organism>
<dbReference type="PIRSF" id="PIRSF017316">
    <property type="entry name" value="Pesterase_C1039"/>
    <property type="match status" value="1"/>
</dbReference>
<dbReference type="InterPro" id="IPR014485">
    <property type="entry name" value="Pesterase_C1039"/>
</dbReference>
<dbReference type="GO" id="GO:0005829">
    <property type="term" value="C:cytosol"/>
    <property type="evidence" value="ECO:0007669"/>
    <property type="project" value="TreeGrafter"/>
</dbReference>
<evidence type="ECO:0000313" key="5">
    <source>
        <dbReference type="Proteomes" id="UP000566819"/>
    </source>
</evidence>
<name>A0A8H4RY22_9HELO</name>
<sequence length="624" mass="69591">MRFSALCSLAAAIGSVTACDSCYGLTDEVVHERLARRMQLEAENALTRPKAPLEWGQLNVLHTTDTHGWLEGHLKERNFSADWWCDLPDETGLSDATSPNRVDTNLIFNEVNYDLLTIGNHELYVSEIAYERFYYFSRVWGDKYLTSNVQIINPTTGSFEYIGKQYRYFTTPQGLRIMAFGVLFDFGGSSNISKVTKAADVIKQQCLIDAVYYKKPIDLFLMVGHNPVRRSDPTSTFGFVHDTIRAMRPTIPIQIFSAHTHIRDFQVYSDTSTGIESGRYCETLGWLLMSGIKSKTYTGEVKPRGVPNLNRKATSTSKSNLVYSRRYMDWNRKTLEYHATNSQAKTFDTRKGLGVTGDITDDQKALNLSMLYGCAPITYCQSCFPWDIPGNIASLLQISLAAIVVNPSRSTIPRSVIISTGSIRFDLVKGPFTYDDSFIVSPYTDNFLFILNVPYDPILDGLNSAFFTAEQASEASRFGPLPQTKGSCVDPTISLVTSQAGELKGDIKGDFKKRALTQRYHSPPDSRHSWIPSYPQLNCVAANASFPTHGELATVDVVFVDYLADSVVAILNSLGGSYTSADVSYHMPPDFTTETYLPLYAQKYWQANVPNCPVGNGVGYSDKK</sequence>
<dbReference type="PANTHER" id="PTHR11575:SF22">
    <property type="entry name" value="ADL392WP"/>
    <property type="match status" value="1"/>
</dbReference>
<evidence type="ECO:0000256" key="1">
    <source>
        <dbReference type="SAM" id="SignalP"/>
    </source>
</evidence>
<feature type="domain" description="Putative 5'-nucleotidase C-terminal" evidence="3">
    <location>
        <begin position="378"/>
        <end position="568"/>
    </location>
</feature>
<dbReference type="Pfam" id="PF21953">
    <property type="entry name" value="NadN_nucleosid_C"/>
    <property type="match status" value="1"/>
</dbReference>
<dbReference type="Pfam" id="PF00149">
    <property type="entry name" value="Metallophos"/>
    <property type="match status" value="1"/>
</dbReference>